<evidence type="ECO:0000313" key="2">
    <source>
        <dbReference type="Proteomes" id="UP000093267"/>
    </source>
</evidence>
<dbReference type="AlphaFoldDB" id="A0A1B2IXX0"/>
<dbReference type="InterPro" id="IPR010146">
    <property type="entry name" value="CRISPR-assoc_prot_Csn2-typ"/>
</dbReference>
<dbReference type="InterPro" id="IPR038600">
    <property type="entry name" value="Csn2_sf"/>
</dbReference>
<dbReference type="OrthoDB" id="2246929at2"/>
<evidence type="ECO:0000313" key="1">
    <source>
        <dbReference type="EMBL" id="ANZ66848.1"/>
    </source>
</evidence>
<dbReference type="Gene3D" id="3.40.50.11940">
    <property type="match status" value="1"/>
</dbReference>
<dbReference type="NCBIfam" id="TIGR01866">
    <property type="entry name" value="cas_Csn2"/>
    <property type="match status" value="1"/>
</dbReference>
<dbReference type="Pfam" id="PF09711">
    <property type="entry name" value="Cas_Csn2"/>
    <property type="match status" value="1"/>
</dbReference>
<keyword evidence="2" id="KW-1185">Reference proteome</keyword>
<name>A0A1B2IXX0_9LACO</name>
<dbReference type="CDD" id="cd12218">
    <property type="entry name" value="Csn2"/>
    <property type="match status" value="1"/>
</dbReference>
<dbReference type="STRING" id="240427.AYR62_11540"/>
<evidence type="ECO:0008006" key="3">
    <source>
        <dbReference type="Google" id="ProtNLM"/>
    </source>
</evidence>
<proteinExistence type="predicted"/>
<dbReference type="EMBL" id="CP014924">
    <property type="protein sequence ID" value="ANZ66848.1"/>
    <property type="molecule type" value="Genomic_DNA"/>
</dbReference>
<reference evidence="1 2" key="1">
    <citation type="submission" date="2016-03" db="EMBL/GenBank/DDBJ databases">
        <title>Pediococcus and Lactobacillus from brewery environment - whole genome sequencing and assembly.</title>
        <authorList>
            <person name="Behr J."/>
            <person name="Geissler A.J."/>
            <person name="Vogel R.F."/>
        </authorList>
    </citation>
    <scope>NUCLEOTIDE SEQUENCE [LARGE SCALE GENOMIC DNA]</scope>
    <source>
        <strain evidence="1 2">TMW 1.1995</strain>
    </source>
</reference>
<gene>
    <name evidence="1" type="ORF">AYR63_06660</name>
</gene>
<dbReference type="Proteomes" id="UP000093267">
    <property type="component" value="Chromosome"/>
</dbReference>
<dbReference type="RefSeq" id="WP_065902183.1">
    <property type="nucleotide sequence ID" value="NZ_CP014912.1"/>
</dbReference>
<organism evidence="1 2">
    <name type="scientific">Secundilactobacillus paracollinoides</name>
    <dbReference type="NCBI Taxonomy" id="240427"/>
    <lineage>
        <taxon>Bacteria</taxon>
        <taxon>Bacillati</taxon>
        <taxon>Bacillota</taxon>
        <taxon>Bacilli</taxon>
        <taxon>Lactobacillales</taxon>
        <taxon>Lactobacillaceae</taxon>
        <taxon>Secundilactobacillus</taxon>
    </lineage>
</organism>
<protein>
    <recommendedName>
        <fullName evidence="3">Type II-A CRISPR-associated protein Csn2</fullName>
    </recommendedName>
</protein>
<sequence length="221" mass="25756">MNLTYYSLKPISIKRKCLTVIDIGNVKVYWDFIQGLNELNDSIKTSTDDLELKDPHQLCTFYGDLLTLDLNKVFERKVSQHVVDEMSQEEQVKLIDMVQGLNSQLLNDLFVFDLPLMVEIPSITDIIKLLGLRLDSEVIKSPFEKTETLIKVLVELGIDRTPIILNASHYLTKKDINQFCQVISYTDLSCIFIEFSENQRKSLFENADYYYIDPDFMLWHK</sequence>
<accession>A0A1B2IXX0</accession>